<dbReference type="AlphaFoldDB" id="A0A1B9AIQ0"/>
<evidence type="ECO:0000256" key="1">
    <source>
        <dbReference type="SAM" id="Coils"/>
    </source>
</evidence>
<sequence length="522" mass="61843">MAHSLVSLKGTHLRFVYVILHNLNFWDLVSSKTKDLVSKEQSAHFYDWLKREADKLNVVEDQELQLDLLLELSKTLKLSMRLLDDPYKVVKQCDEIAEEAFQQLQKQYKDFSSVFEQFANKNKVEFLVHWEMTQLYVHMNAQQSKNDKEAPTVIWVEEILKFVEHMPSYQQEQVKDRIHLAEWTEEELQLLLIQDPFSVFTAIVEKTGFGFYKYLLQCFATKRPAAVLEPQEAAYFSWMMNPDVLLSLIFKGDGILYRYQNLLFNKGLLPMVLLETLLPYLADKETEEEEDEELAVVTYSWNKRFAEYRKMLRSVNEMVQKQNDWKKGLDILREELKEAEAVFRQTETYNLQLHEQLTQLLKQDPARPYFGELSVKNNRLQEDLKKIESKLAKQENIKKGIIGSVTTFIKSSYHQTTKAQIEKKIDRLFDEMAVLVLDKYHDYEPNLIQEIHRSNAELSELHLNKQEIQRKIEKFTEKLAEVRQQEKQMRSAISETEKRTYGLAQLYKSEMEKERTSYVNEL</sequence>
<proteinExistence type="predicted"/>
<protein>
    <submittedName>
        <fullName evidence="2">Uncharacterized protein</fullName>
    </submittedName>
</protein>
<comment type="caution">
    <text evidence="2">The sequence shown here is derived from an EMBL/GenBank/DDBJ whole genome shotgun (WGS) entry which is preliminary data.</text>
</comment>
<keyword evidence="1" id="KW-0175">Coiled coil</keyword>
<evidence type="ECO:0000313" key="2">
    <source>
        <dbReference type="EMBL" id="OCA83725.1"/>
    </source>
</evidence>
<dbReference type="Proteomes" id="UP000092578">
    <property type="component" value="Unassembled WGS sequence"/>
</dbReference>
<dbReference type="RefSeq" id="WP_065411386.1">
    <property type="nucleotide sequence ID" value="NZ_MAYT01000028.1"/>
</dbReference>
<keyword evidence="3" id="KW-1185">Reference proteome</keyword>
<feature type="coiled-coil region" evidence="1">
    <location>
        <begin position="451"/>
        <end position="499"/>
    </location>
</feature>
<name>A0A1B9AIQ0_9BACI</name>
<accession>A0A1B9AIQ0</accession>
<feature type="coiled-coil region" evidence="1">
    <location>
        <begin position="322"/>
        <end position="397"/>
    </location>
</feature>
<gene>
    <name evidence="2" type="ORF">A8F95_12000</name>
</gene>
<organism evidence="2 3">
    <name type="scientific">Pseudobacillus wudalianchiensis</name>
    <dbReference type="NCBI Taxonomy" id="1743143"/>
    <lineage>
        <taxon>Bacteria</taxon>
        <taxon>Bacillati</taxon>
        <taxon>Bacillota</taxon>
        <taxon>Bacilli</taxon>
        <taxon>Bacillales</taxon>
        <taxon>Bacillaceae</taxon>
        <taxon>Pseudobacillus</taxon>
    </lineage>
</organism>
<evidence type="ECO:0000313" key="3">
    <source>
        <dbReference type="Proteomes" id="UP000092578"/>
    </source>
</evidence>
<reference evidence="3" key="1">
    <citation type="submission" date="2016-05" db="EMBL/GenBank/DDBJ databases">
        <authorList>
            <person name="Liu B."/>
            <person name="Wang J."/>
            <person name="Zhu Y."/>
            <person name="Liu G."/>
            <person name="Chen Q."/>
            <person name="Chen Z."/>
            <person name="Lan J."/>
            <person name="Che J."/>
            <person name="Ge C."/>
            <person name="Shi H."/>
            <person name="Pan Z."/>
            <person name="Liu X."/>
        </authorList>
    </citation>
    <scope>NUCLEOTIDE SEQUENCE [LARGE SCALE GENOMIC DNA]</scope>
    <source>
        <strain evidence="3">FJAT-27215</strain>
    </source>
</reference>
<dbReference type="EMBL" id="MAYT01000028">
    <property type="protein sequence ID" value="OCA83725.1"/>
    <property type="molecule type" value="Genomic_DNA"/>
</dbReference>